<evidence type="ECO:0000256" key="7">
    <source>
        <dbReference type="ARBA" id="ARBA00022679"/>
    </source>
</evidence>
<keyword evidence="9" id="KW-0677">Repeat</keyword>
<keyword evidence="7" id="KW-0808">Transferase</keyword>
<dbReference type="CDD" id="cd02895">
    <property type="entry name" value="GGTase-I"/>
    <property type="match status" value="1"/>
</dbReference>
<dbReference type="InterPro" id="IPR001330">
    <property type="entry name" value="Prenyltrans"/>
</dbReference>
<dbReference type="PANTHER" id="PTHR11774">
    <property type="entry name" value="GERANYLGERANYL TRANSFERASE TYPE BETA SUBUNIT"/>
    <property type="match status" value="1"/>
</dbReference>
<evidence type="ECO:0000256" key="8">
    <source>
        <dbReference type="ARBA" id="ARBA00022723"/>
    </source>
</evidence>
<proteinExistence type="inferred from homology"/>
<evidence type="ECO:0000256" key="9">
    <source>
        <dbReference type="ARBA" id="ARBA00022737"/>
    </source>
</evidence>
<sequence length="358" mass="40237">MTDIDYKGVTKFFERSLNTLPKPYQSGLSNHLSLTYFTVSGLDLLKRQDIIEKEKQNIIDFIYSRQILPSKTNPDVNREYCGFRGANFVGQPYCVNKSHFSVDGETPSTYDFPNLANTYCALMILRIAGDDFSSVNKKAIIDALKCRSQENGSFNSAPKSTESDVRFIFMACAISYMLNDWSAVDIEKTTQFIMDSLSYEFAFGQSPEQEAHGGSTYCAVNSLALMKKLHLILPFKDKFIRWLVNKQITGFCGRTNKDPDTCYSFWIGASLDAISSFNLIDFNLMKMFIQSAQHQVIGGIAKEPSNLPDILHTYMSLSALAIGGDENLMPLNPVLGITQRAAGKEWNDDLLNQLLKNE</sequence>
<evidence type="ECO:0000256" key="10">
    <source>
        <dbReference type="ARBA" id="ARBA00022833"/>
    </source>
</evidence>
<evidence type="ECO:0000256" key="1">
    <source>
        <dbReference type="ARBA" id="ARBA00001946"/>
    </source>
</evidence>
<dbReference type="GO" id="GO:0046872">
    <property type="term" value="F:metal ion binding"/>
    <property type="evidence" value="ECO:0007669"/>
    <property type="project" value="UniProtKB-KW"/>
</dbReference>
<evidence type="ECO:0000256" key="5">
    <source>
        <dbReference type="ARBA" id="ARBA00020603"/>
    </source>
</evidence>
<reference evidence="14" key="1">
    <citation type="submission" date="2020-01" db="EMBL/GenBank/DDBJ databases">
        <title>Development of genomics and gene disruption for Polysphondylium violaceum indicates a role for the polyketide synthase stlB in stalk morphogenesis.</title>
        <authorList>
            <person name="Narita B."/>
            <person name="Kawabe Y."/>
            <person name="Kin K."/>
            <person name="Saito T."/>
            <person name="Gibbs R."/>
            <person name="Kuspa A."/>
            <person name="Muzny D."/>
            <person name="Queller D."/>
            <person name="Richards S."/>
            <person name="Strassman J."/>
            <person name="Sucgang R."/>
            <person name="Worley K."/>
            <person name="Schaap P."/>
        </authorList>
    </citation>
    <scope>NUCLEOTIDE SEQUENCE</scope>
    <source>
        <strain evidence="14">QSvi11</strain>
    </source>
</reference>
<comment type="cofactor">
    <cofactor evidence="1">
        <name>Mg(2+)</name>
        <dbReference type="ChEBI" id="CHEBI:18420"/>
    </cofactor>
</comment>
<evidence type="ECO:0000256" key="6">
    <source>
        <dbReference type="ARBA" id="ARBA00022602"/>
    </source>
</evidence>
<evidence type="ECO:0000313" key="14">
    <source>
        <dbReference type="EMBL" id="KAF2069212.1"/>
    </source>
</evidence>
<protein>
    <recommendedName>
        <fullName evidence="5">Geranylgeranyl transferase type-1 subunit beta</fullName>
        <ecNumber evidence="4">2.5.1.59</ecNumber>
    </recommendedName>
    <alternativeName>
        <fullName evidence="12">Geranylgeranyl transferase type I subunit beta</fullName>
    </alternativeName>
</protein>
<evidence type="ECO:0000256" key="2">
    <source>
        <dbReference type="ARBA" id="ARBA00001947"/>
    </source>
</evidence>
<dbReference type="EC" id="2.5.1.59" evidence="4"/>
<keyword evidence="6" id="KW-0637">Prenyltransferase</keyword>
<dbReference type="OrthoDB" id="24893at2759"/>
<dbReference type="PANTHER" id="PTHR11774:SF4">
    <property type="entry name" value="GERANYLGERANYL TRANSFERASE TYPE-1 SUBUNIT BETA"/>
    <property type="match status" value="1"/>
</dbReference>
<dbReference type="Proteomes" id="UP000695562">
    <property type="component" value="Unassembled WGS sequence"/>
</dbReference>
<dbReference type="SUPFAM" id="SSF48239">
    <property type="entry name" value="Terpenoid cyclases/Protein prenyltransferases"/>
    <property type="match status" value="1"/>
</dbReference>
<keyword evidence="10" id="KW-0862">Zinc</keyword>
<comment type="cofactor">
    <cofactor evidence="2">
        <name>Zn(2+)</name>
        <dbReference type="ChEBI" id="CHEBI:29105"/>
    </cofactor>
</comment>
<dbReference type="GO" id="GO:0005953">
    <property type="term" value="C:CAAX-protein geranylgeranyltransferase complex"/>
    <property type="evidence" value="ECO:0007669"/>
    <property type="project" value="InterPro"/>
</dbReference>
<dbReference type="Gene3D" id="1.50.10.20">
    <property type="match status" value="1"/>
</dbReference>
<evidence type="ECO:0000256" key="11">
    <source>
        <dbReference type="ARBA" id="ARBA00022842"/>
    </source>
</evidence>
<comment type="caution">
    <text evidence="14">The sequence shown here is derived from an EMBL/GenBank/DDBJ whole genome shotgun (WGS) entry which is preliminary data.</text>
</comment>
<evidence type="ECO:0000259" key="13">
    <source>
        <dbReference type="Pfam" id="PF00432"/>
    </source>
</evidence>
<dbReference type="GO" id="GO:0004662">
    <property type="term" value="F:CAAX-protein geranylgeranyltransferase activity"/>
    <property type="evidence" value="ECO:0007669"/>
    <property type="project" value="UniProtKB-EC"/>
</dbReference>
<dbReference type="InterPro" id="IPR041960">
    <property type="entry name" value="GGTase_I_beta"/>
</dbReference>
<comment type="similarity">
    <text evidence="3">Belongs to the protein prenyltransferase subunit beta family.</text>
</comment>
<name>A0A8J4V0H3_9MYCE</name>
<dbReference type="InterPro" id="IPR008930">
    <property type="entry name" value="Terpenoid_cyclase/PrenylTrfase"/>
</dbReference>
<keyword evidence="11" id="KW-0460">Magnesium</keyword>
<evidence type="ECO:0000256" key="3">
    <source>
        <dbReference type="ARBA" id="ARBA00010497"/>
    </source>
</evidence>
<feature type="domain" description="Prenyltransferase alpha-alpha toroid" evidence="13">
    <location>
        <begin position="9"/>
        <end position="337"/>
    </location>
</feature>
<evidence type="ECO:0000256" key="4">
    <source>
        <dbReference type="ARBA" id="ARBA00012700"/>
    </source>
</evidence>
<dbReference type="InterPro" id="IPR045089">
    <property type="entry name" value="PGGT1B-like"/>
</dbReference>
<keyword evidence="15" id="KW-1185">Reference proteome</keyword>
<accession>A0A8J4V0H3</accession>
<gene>
    <name evidence="14" type="ORF">CYY_009469</name>
</gene>
<dbReference type="Pfam" id="PF00432">
    <property type="entry name" value="Prenyltrans"/>
    <property type="match status" value="1"/>
</dbReference>
<keyword evidence="8" id="KW-0479">Metal-binding</keyword>
<dbReference type="AlphaFoldDB" id="A0A8J4V0H3"/>
<evidence type="ECO:0000313" key="15">
    <source>
        <dbReference type="Proteomes" id="UP000695562"/>
    </source>
</evidence>
<evidence type="ECO:0000256" key="12">
    <source>
        <dbReference type="ARBA" id="ARBA00031713"/>
    </source>
</evidence>
<organism evidence="14 15">
    <name type="scientific">Polysphondylium violaceum</name>
    <dbReference type="NCBI Taxonomy" id="133409"/>
    <lineage>
        <taxon>Eukaryota</taxon>
        <taxon>Amoebozoa</taxon>
        <taxon>Evosea</taxon>
        <taxon>Eumycetozoa</taxon>
        <taxon>Dictyostelia</taxon>
        <taxon>Dictyosteliales</taxon>
        <taxon>Dictyosteliaceae</taxon>
        <taxon>Polysphondylium</taxon>
    </lineage>
</organism>
<dbReference type="EMBL" id="AJWJ01000717">
    <property type="protein sequence ID" value="KAF2069212.1"/>
    <property type="molecule type" value="Genomic_DNA"/>
</dbReference>